<reference evidence="1 2" key="1">
    <citation type="submission" date="2018-12" db="EMBL/GenBank/DDBJ databases">
        <authorList>
            <person name="Tiukova I."/>
            <person name="Dainat J."/>
        </authorList>
    </citation>
    <scope>NUCLEOTIDE SEQUENCE [LARGE SCALE GENOMIC DNA]</scope>
</reference>
<sequence length="378" mass="41618">MFADKLREVIWASRKAARDFRKALEEVAEQLAANSRRNRPALQRIPVRVSRGQSGNPLLNQLQRRNYSTLLRGGATARVANVTFLKPQTARLGVSQATRSVLYRVQPFRTTLRPRFTGCPNALYANFVHHNARMFSTFGPDVTAQAVHNLSQGLRAFFVKGAQMKLNAGIDSHIGSLNANATSVQRVLALANEDLSTAALNNSACFVEFNLTSCARNSPAEALPEECFLDDEIVSDLSNFVKQRVQYQTRVIDDIVTFKERIGSPGGRRLVAPNGDVIMRFLFPNCEPEKMERLLIDSEITTGVVHEYRQDDLPPNFSPSLVAVSTSSFGSIISTLSSPALTEDTGSWCELTDADILSSPVSDYFAPIAPPGSQISVR</sequence>
<dbReference type="EMBL" id="CAACVR010000003">
    <property type="protein sequence ID" value="VEU20296.1"/>
    <property type="molecule type" value="Genomic_DNA"/>
</dbReference>
<name>A0A448YHD6_BRENA</name>
<dbReference type="InParanoid" id="A0A448YHD6"/>
<dbReference type="OrthoDB" id="416253at2759"/>
<dbReference type="AlphaFoldDB" id="A0A448YHD6"/>
<keyword evidence="2" id="KW-1185">Reference proteome</keyword>
<evidence type="ECO:0000313" key="1">
    <source>
        <dbReference type="EMBL" id="VEU20296.1"/>
    </source>
</evidence>
<dbReference type="GO" id="GO:0070628">
    <property type="term" value="F:proteasome binding"/>
    <property type="evidence" value="ECO:0007669"/>
    <property type="project" value="InterPro"/>
</dbReference>
<dbReference type="STRING" id="13370.A0A448YHD6"/>
<dbReference type="PANTHER" id="PTHR42342">
    <property type="entry name" value="STATIONARY PHASE PROTEIN 5"/>
    <property type="match status" value="1"/>
</dbReference>
<protein>
    <submittedName>
        <fullName evidence="1">DEKNAAC101099</fullName>
    </submittedName>
</protein>
<dbReference type="GO" id="GO:0043248">
    <property type="term" value="P:proteasome assembly"/>
    <property type="evidence" value="ECO:0007669"/>
    <property type="project" value="TreeGrafter"/>
</dbReference>
<dbReference type="Proteomes" id="UP000290900">
    <property type="component" value="Unassembled WGS sequence"/>
</dbReference>
<accession>A0A448YHD6</accession>
<organism evidence="1 2">
    <name type="scientific">Brettanomyces naardenensis</name>
    <name type="common">Yeast</name>
    <dbReference type="NCBI Taxonomy" id="13370"/>
    <lineage>
        <taxon>Eukaryota</taxon>
        <taxon>Fungi</taxon>
        <taxon>Dikarya</taxon>
        <taxon>Ascomycota</taxon>
        <taxon>Saccharomycotina</taxon>
        <taxon>Pichiomycetes</taxon>
        <taxon>Pichiales</taxon>
        <taxon>Pichiaceae</taxon>
        <taxon>Brettanomyces</taxon>
    </lineage>
</organism>
<dbReference type="InterPro" id="IPR038816">
    <property type="entry name" value="Stationary_phase_5"/>
</dbReference>
<evidence type="ECO:0000313" key="2">
    <source>
        <dbReference type="Proteomes" id="UP000290900"/>
    </source>
</evidence>
<gene>
    <name evidence="1" type="ORF">BRENAR_LOCUS1031</name>
</gene>
<dbReference type="PANTHER" id="PTHR42342:SF1">
    <property type="entry name" value="STATIONARY PHASE PROTEIN 5"/>
    <property type="match status" value="1"/>
</dbReference>
<proteinExistence type="predicted"/>